<dbReference type="OrthoDB" id="5453964at2"/>
<evidence type="ECO:0000313" key="2">
    <source>
        <dbReference type="EMBL" id="AMK10042.1"/>
    </source>
</evidence>
<reference evidence="2 4" key="1">
    <citation type="journal article" date="2016" name="Front. Microbiol.">
        <title>Genome Sequence of the Piezophilic, Mesophilic Sulfate-Reducing Bacterium Desulfovibrio indicus J2T.</title>
        <authorList>
            <person name="Cao J."/>
            <person name="Maignien L."/>
            <person name="Shao Z."/>
            <person name="Alain K."/>
            <person name="Jebbar M."/>
        </authorList>
    </citation>
    <scope>NUCLEOTIDE SEQUENCE [LARGE SCALE GENOMIC DNA]</scope>
    <source>
        <strain evidence="2 4">J2</strain>
    </source>
</reference>
<protein>
    <recommendedName>
        <fullName evidence="6">Type II secretion system protein GspN</fullName>
    </recommendedName>
</protein>
<feature type="transmembrane region" description="Helical" evidence="1">
    <location>
        <begin position="16"/>
        <end position="37"/>
    </location>
</feature>
<sequence length="251" mass="27621">MAERKRTKPSSLPGRILARLFLVVLGFAVGVVLFTPWNKIWANALTRLDASQPAVGLTWGAIDRDGPLGFRLRDFKISVAQTPGRLHFKQAYVSVGFSPLATVRLDTGGPQCRLELFSNGVFDFEGDLDLTYLLGDSDLKGVLRASGSLFLPEGARLPKNGWVDVRSQQLVLPGDKVVEDLAFTAEIENEHMAVRDFSIRLPLTYKSSGTAVLDPDNLFRTRFNLKGDMTVGREVFAYEMNGTLGDAMAAR</sequence>
<keyword evidence="1" id="KW-0812">Transmembrane</keyword>
<dbReference type="Proteomes" id="UP000295506">
    <property type="component" value="Unassembled WGS sequence"/>
</dbReference>
<keyword evidence="4" id="KW-1185">Reference proteome</keyword>
<dbReference type="Proteomes" id="UP000055611">
    <property type="component" value="Chromosome"/>
</dbReference>
<dbReference type="EMBL" id="SOBK01000010">
    <property type="protein sequence ID" value="TDT86990.1"/>
    <property type="molecule type" value="Genomic_DNA"/>
</dbReference>
<dbReference type="AlphaFoldDB" id="A0A126QJ81"/>
<reference evidence="3 5" key="2">
    <citation type="submission" date="2019-03" db="EMBL/GenBank/DDBJ databases">
        <title>Genomic Encyclopedia of Type Strains, Phase IV (KMG-IV): sequencing the most valuable type-strain genomes for metagenomic binning, comparative biology and taxonomic classification.</title>
        <authorList>
            <person name="Goeker M."/>
        </authorList>
    </citation>
    <scope>NUCLEOTIDE SEQUENCE [LARGE SCALE GENOMIC DNA]</scope>
    <source>
        <strain evidence="3 5">DSM 101483</strain>
    </source>
</reference>
<keyword evidence="1" id="KW-0472">Membrane</keyword>
<evidence type="ECO:0008006" key="6">
    <source>
        <dbReference type="Google" id="ProtNLM"/>
    </source>
</evidence>
<evidence type="ECO:0000313" key="4">
    <source>
        <dbReference type="Proteomes" id="UP000055611"/>
    </source>
</evidence>
<dbReference type="EMBL" id="CP014206">
    <property type="protein sequence ID" value="AMK10042.1"/>
    <property type="molecule type" value="Genomic_DNA"/>
</dbReference>
<name>A0A126QJ81_9BACT</name>
<evidence type="ECO:0000256" key="1">
    <source>
        <dbReference type="SAM" id="Phobius"/>
    </source>
</evidence>
<proteinExistence type="predicted"/>
<keyword evidence="1" id="KW-1133">Transmembrane helix</keyword>
<accession>A0A126QJ81</accession>
<dbReference type="KEGG" id="dej:AWY79_02385"/>
<dbReference type="RefSeq" id="WP_066799751.1">
    <property type="nucleotide sequence ID" value="NZ_CP014206.1"/>
</dbReference>
<organism evidence="3 5">
    <name type="scientific">Pseudodesulfovibrio indicus</name>
    <dbReference type="NCBI Taxonomy" id="1716143"/>
    <lineage>
        <taxon>Bacteria</taxon>
        <taxon>Pseudomonadati</taxon>
        <taxon>Thermodesulfobacteriota</taxon>
        <taxon>Desulfovibrionia</taxon>
        <taxon>Desulfovibrionales</taxon>
        <taxon>Desulfovibrionaceae</taxon>
    </lineage>
</organism>
<evidence type="ECO:0000313" key="5">
    <source>
        <dbReference type="Proteomes" id="UP000295506"/>
    </source>
</evidence>
<gene>
    <name evidence="2" type="ORF">AWY79_02385</name>
    <name evidence="3" type="ORF">EDC59_11071</name>
</gene>
<evidence type="ECO:0000313" key="3">
    <source>
        <dbReference type="EMBL" id="TDT86990.1"/>
    </source>
</evidence>